<evidence type="ECO:0000259" key="2">
    <source>
        <dbReference type="PROSITE" id="PS50222"/>
    </source>
</evidence>
<dbReference type="PROSITE" id="PS00018">
    <property type="entry name" value="EF_HAND_1"/>
    <property type="match status" value="2"/>
</dbReference>
<dbReference type="PROSITE" id="PS50222">
    <property type="entry name" value="EF_HAND_2"/>
    <property type="match status" value="2"/>
</dbReference>
<name>A0A218WF89_PUNGR</name>
<evidence type="ECO:0000313" key="6">
    <source>
        <dbReference type="Proteomes" id="UP000233551"/>
    </source>
</evidence>
<reference evidence="4 6" key="3">
    <citation type="submission" date="2017-11" db="EMBL/GenBank/DDBJ databases">
        <title>De-novo sequencing of pomegranate (Punica granatum L.) genome.</title>
        <authorList>
            <person name="Akparov Z."/>
            <person name="Amiraslanov A."/>
            <person name="Hajiyeva S."/>
            <person name="Abbasov M."/>
            <person name="Kaur K."/>
            <person name="Hamwieh A."/>
            <person name="Solovyev V."/>
            <person name="Salamov A."/>
            <person name="Braich B."/>
            <person name="Kosarev P."/>
            <person name="Mahmoud A."/>
            <person name="Hajiyev E."/>
            <person name="Babayeva S."/>
            <person name="Izzatullayeva V."/>
            <person name="Mammadov A."/>
            <person name="Mammadov A."/>
            <person name="Sharifova S."/>
            <person name="Ojaghi J."/>
            <person name="Eynullazada K."/>
            <person name="Bayramov B."/>
            <person name="Abdulazimova A."/>
            <person name="Shahmuradov I."/>
        </authorList>
    </citation>
    <scope>NUCLEOTIDE SEQUENCE [LARGE SCALE GENOMIC DNA]</scope>
    <source>
        <strain evidence="4">AG2017</strain>
        <strain evidence="6">cv. AG2017</strain>
        <tissue evidence="4">Leaf</tissue>
    </source>
</reference>
<dbReference type="STRING" id="22663.A0A218WF89"/>
<dbReference type="Proteomes" id="UP000197138">
    <property type="component" value="Unassembled WGS sequence"/>
</dbReference>
<dbReference type="Pfam" id="PF13202">
    <property type="entry name" value="EF-hand_5"/>
    <property type="match status" value="2"/>
</dbReference>
<dbReference type="SMART" id="SM00054">
    <property type="entry name" value="EFh"/>
    <property type="match status" value="1"/>
</dbReference>
<reference evidence="5" key="1">
    <citation type="journal article" date="2017" name="Plant J.">
        <title>The pomegranate (Punica granatum L.) genome and the genomics of punicalagin biosynthesis.</title>
        <authorList>
            <person name="Qin G."/>
            <person name="Xu C."/>
            <person name="Ming R."/>
            <person name="Tang H."/>
            <person name="Guyot R."/>
            <person name="Kramer E.M."/>
            <person name="Hu Y."/>
            <person name="Yi X."/>
            <person name="Qi Y."/>
            <person name="Xu X."/>
            <person name="Gao Z."/>
            <person name="Pan H."/>
            <person name="Jian J."/>
            <person name="Tian Y."/>
            <person name="Yue Z."/>
            <person name="Xu Y."/>
        </authorList>
    </citation>
    <scope>NUCLEOTIDE SEQUENCE [LARGE SCALE GENOMIC DNA]</scope>
    <source>
        <strain evidence="5">cv. Dabenzi</strain>
    </source>
</reference>
<protein>
    <recommendedName>
        <fullName evidence="2">EF-hand domain-containing protein</fullName>
    </recommendedName>
</protein>
<dbReference type="GO" id="GO:0005509">
    <property type="term" value="F:calcium ion binding"/>
    <property type="evidence" value="ECO:0007669"/>
    <property type="project" value="InterPro"/>
</dbReference>
<dbReference type="InterPro" id="IPR002048">
    <property type="entry name" value="EF_hand_dom"/>
</dbReference>
<dbReference type="EMBL" id="MTKT01004609">
    <property type="protein sequence ID" value="OWM70881.1"/>
    <property type="molecule type" value="Genomic_DNA"/>
</dbReference>
<dbReference type="AlphaFoldDB" id="A0A218WF89"/>
<accession>A0A218WF89</accession>
<comment type="caution">
    <text evidence="3">The sequence shown here is derived from an EMBL/GenBank/DDBJ whole genome shotgun (WGS) entry which is preliminary data.</text>
</comment>
<dbReference type="InterPro" id="IPR011992">
    <property type="entry name" value="EF-hand-dom_pair"/>
</dbReference>
<evidence type="ECO:0000313" key="5">
    <source>
        <dbReference type="Proteomes" id="UP000197138"/>
    </source>
</evidence>
<dbReference type="EMBL" id="PGOL01000483">
    <property type="protein sequence ID" value="PKI69741.1"/>
    <property type="molecule type" value="Genomic_DNA"/>
</dbReference>
<dbReference type="SUPFAM" id="SSF47473">
    <property type="entry name" value="EF-hand"/>
    <property type="match status" value="1"/>
</dbReference>
<sequence>MAIKSRSVTSDGCRVMSLEEFKQWLKKFDSDRDGRISSEELSRAIRTAGHHFFSRRRGKEAVFSADANHDGFIEEDEIEELVDFAQKNLGIKIVAF</sequence>
<keyword evidence="1" id="KW-0106">Calcium</keyword>
<reference evidence="3" key="2">
    <citation type="submission" date="2017-06" db="EMBL/GenBank/DDBJ databases">
        <title>The pomegranate genome and the genomics of punicalagin biosynthesis.</title>
        <authorList>
            <person name="Xu C."/>
        </authorList>
    </citation>
    <scope>NUCLEOTIDE SEQUENCE [LARGE SCALE GENOMIC DNA]</scope>
    <source>
        <tissue evidence="3">Fresh leaf</tissue>
    </source>
</reference>
<dbReference type="Gene3D" id="1.10.238.10">
    <property type="entry name" value="EF-hand"/>
    <property type="match status" value="1"/>
</dbReference>
<dbReference type="Proteomes" id="UP000233551">
    <property type="component" value="Unassembled WGS sequence"/>
</dbReference>
<proteinExistence type="predicted"/>
<evidence type="ECO:0000313" key="4">
    <source>
        <dbReference type="EMBL" id="PKI69741.1"/>
    </source>
</evidence>
<feature type="domain" description="EF-hand" evidence="2">
    <location>
        <begin position="16"/>
        <end position="51"/>
    </location>
</feature>
<gene>
    <name evidence="3" type="ORF">CDL15_Pgr014554</name>
    <name evidence="4" type="ORF">CRG98_009897</name>
</gene>
<organism evidence="3 5">
    <name type="scientific">Punica granatum</name>
    <name type="common">Pomegranate</name>
    <dbReference type="NCBI Taxonomy" id="22663"/>
    <lineage>
        <taxon>Eukaryota</taxon>
        <taxon>Viridiplantae</taxon>
        <taxon>Streptophyta</taxon>
        <taxon>Embryophyta</taxon>
        <taxon>Tracheophyta</taxon>
        <taxon>Spermatophyta</taxon>
        <taxon>Magnoliopsida</taxon>
        <taxon>eudicotyledons</taxon>
        <taxon>Gunneridae</taxon>
        <taxon>Pentapetalae</taxon>
        <taxon>rosids</taxon>
        <taxon>malvids</taxon>
        <taxon>Myrtales</taxon>
        <taxon>Lythraceae</taxon>
        <taxon>Punica</taxon>
    </lineage>
</organism>
<dbReference type="InterPro" id="IPR018247">
    <property type="entry name" value="EF_Hand_1_Ca_BS"/>
</dbReference>
<evidence type="ECO:0000313" key="3">
    <source>
        <dbReference type="EMBL" id="OWM70881.1"/>
    </source>
</evidence>
<feature type="domain" description="EF-hand" evidence="2">
    <location>
        <begin position="53"/>
        <end position="88"/>
    </location>
</feature>
<keyword evidence="6" id="KW-1185">Reference proteome</keyword>
<evidence type="ECO:0000256" key="1">
    <source>
        <dbReference type="ARBA" id="ARBA00022837"/>
    </source>
</evidence>